<organism evidence="2 3">
    <name type="scientific">Owenweeksia hongkongensis (strain DSM 17368 / CIP 108786 / JCM 12287 / NRRL B-23963 / UST20020801)</name>
    <dbReference type="NCBI Taxonomy" id="926562"/>
    <lineage>
        <taxon>Bacteria</taxon>
        <taxon>Pseudomonadati</taxon>
        <taxon>Bacteroidota</taxon>
        <taxon>Flavobacteriia</taxon>
        <taxon>Flavobacteriales</taxon>
        <taxon>Owenweeksiaceae</taxon>
        <taxon>Owenweeksia</taxon>
    </lineage>
</organism>
<dbReference type="STRING" id="926562.Oweho_2052"/>
<dbReference type="AlphaFoldDB" id="G8R3H2"/>
<keyword evidence="1" id="KW-0472">Membrane</keyword>
<dbReference type="EMBL" id="CP003156">
    <property type="protein sequence ID" value="AEV33028.1"/>
    <property type="molecule type" value="Genomic_DNA"/>
</dbReference>
<evidence type="ECO:0000256" key="1">
    <source>
        <dbReference type="SAM" id="Phobius"/>
    </source>
</evidence>
<evidence type="ECO:0000313" key="3">
    <source>
        <dbReference type="Proteomes" id="UP000005631"/>
    </source>
</evidence>
<reference evidence="2 3" key="1">
    <citation type="journal article" date="2012" name="Stand. Genomic Sci.">
        <title>Genome sequence of the orange-pigmented seawater bacterium Owenweeksia hongkongensis type strain (UST20020801(T)).</title>
        <authorList>
            <person name="Riedel T."/>
            <person name="Held B."/>
            <person name="Nolan M."/>
            <person name="Lucas S."/>
            <person name="Lapidus A."/>
            <person name="Tice H."/>
            <person name="Del Rio T.G."/>
            <person name="Cheng J.F."/>
            <person name="Han C."/>
            <person name="Tapia R."/>
            <person name="Goodwin L.A."/>
            <person name="Pitluck S."/>
            <person name="Liolios K."/>
            <person name="Mavromatis K."/>
            <person name="Pagani I."/>
            <person name="Ivanova N."/>
            <person name="Mikhailova N."/>
            <person name="Pati A."/>
            <person name="Chen A."/>
            <person name="Palaniappan K."/>
            <person name="Rohde M."/>
            <person name="Tindall B.J."/>
            <person name="Detter J.C."/>
            <person name="Goker M."/>
            <person name="Woyke T."/>
            <person name="Bristow J."/>
            <person name="Eisen J.A."/>
            <person name="Markowitz V."/>
            <person name="Hugenholtz P."/>
            <person name="Klenk H.P."/>
            <person name="Kyrpides N.C."/>
        </authorList>
    </citation>
    <scope>NUCLEOTIDE SEQUENCE</scope>
    <source>
        <strain evidence="3">DSM 17368 / JCM 12287 / NRRL B-23963</strain>
    </source>
</reference>
<name>G8R3H2_OWEHD</name>
<keyword evidence="1" id="KW-0812">Transmembrane</keyword>
<proteinExistence type="predicted"/>
<dbReference type="KEGG" id="oho:Oweho_2052"/>
<protein>
    <recommendedName>
        <fullName evidence="4">Holin-X, holin superfamily III</fullName>
    </recommendedName>
</protein>
<sequence length="126" mass="14473">MNIKDIINKLFGGLQKYFDTEKELIKLKVVKELARFLGMVFSAIFIITMFHLCVLMVGMWIGFLLSSFFDNHLIGFGITTVIYIIWLIVSVKYKKTLLIKPFTNIVISAMTETSNNEKIEDEQQGA</sequence>
<dbReference type="HOGENOM" id="CLU_1979324_0_0_10"/>
<evidence type="ECO:0008006" key="4">
    <source>
        <dbReference type="Google" id="ProtNLM"/>
    </source>
</evidence>
<dbReference type="Proteomes" id="UP000005631">
    <property type="component" value="Chromosome"/>
</dbReference>
<keyword evidence="1" id="KW-1133">Transmembrane helix</keyword>
<gene>
    <name evidence="2" type="ordered locus">Oweho_2052</name>
</gene>
<dbReference type="RefSeq" id="WP_014202378.1">
    <property type="nucleotide sequence ID" value="NC_016599.1"/>
</dbReference>
<evidence type="ECO:0000313" key="2">
    <source>
        <dbReference type="EMBL" id="AEV33028.1"/>
    </source>
</evidence>
<feature type="transmembrane region" description="Helical" evidence="1">
    <location>
        <begin position="36"/>
        <end position="61"/>
    </location>
</feature>
<accession>G8R3H2</accession>
<keyword evidence="3" id="KW-1185">Reference proteome</keyword>
<feature type="transmembrane region" description="Helical" evidence="1">
    <location>
        <begin position="73"/>
        <end position="91"/>
    </location>
</feature>